<organism evidence="3 4">
    <name type="scientific">Paramecium octaurelia</name>
    <dbReference type="NCBI Taxonomy" id="43137"/>
    <lineage>
        <taxon>Eukaryota</taxon>
        <taxon>Sar</taxon>
        <taxon>Alveolata</taxon>
        <taxon>Ciliophora</taxon>
        <taxon>Intramacronucleata</taxon>
        <taxon>Oligohymenophorea</taxon>
        <taxon>Peniculida</taxon>
        <taxon>Parameciidae</taxon>
        <taxon>Paramecium</taxon>
    </lineage>
</organism>
<dbReference type="AlphaFoldDB" id="A0A8S1TF87"/>
<gene>
    <name evidence="3" type="ORF">POCTA_138.1.T0240022</name>
</gene>
<protein>
    <recommendedName>
        <fullName evidence="5">Tetratricopeptide repeat protein</fullName>
    </recommendedName>
</protein>
<dbReference type="PANTHER" id="PTHR44943">
    <property type="entry name" value="CELLULOSE SYNTHASE OPERON PROTEIN C"/>
    <property type="match status" value="1"/>
</dbReference>
<evidence type="ECO:0000256" key="1">
    <source>
        <dbReference type="ARBA" id="ARBA00022737"/>
    </source>
</evidence>
<accession>A0A8S1TF87</accession>
<dbReference type="InterPro" id="IPR051685">
    <property type="entry name" value="Ycf3/AcsC/BcsC/TPR_MFPF"/>
</dbReference>
<comment type="caution">
    <text evidence="3">The sequence shown here is derived from an EMBL/GenBank/DDBJ whole genome shotgun (WGS) entry which is preliminary data.</text>
</comment>
<keyword evidence="2" id="KW-0802">TPR repeat</keyword>
<sequence>MKLQVCQWIQVKLQITQRYIKKLLSVMTNLLQFPKMIPYGMIKVKHYTFIHQKSYTVVQNLQKYQEAIDCYEICIAINPQNDAVWRNKGQMILILSSLCINIQLQIILLKQLKKHSEAILCYDQALSICIDPQTLQLKGRQFLIRFN</sequence>
<dbReference type="EMBL" id="CAJJDP010000024">
    <property type="protein sequence ID" value="CAD8150608.1"/>
    <property type="molecule type" value="Genomic_DNA"/>
</dbReference>
<evidence type="ECO:0008006" key="5">
    <source>
        <dbReference type="Google" id="ProtNLM"/>
    </source>
</evidence>
<proteinExistence type="predicted"/>
<evidence type="ECO:0000256" key="2">
    <source>
        <dbReference type="ARBA" id="ARBA00022803"/>
    </source>
</evidence>
<dbReference type="PANTHER" id="PTHR44943:SF4">
    <property type="entry name" value="TPR REPEAT-CONTAINING PROTEIN MJ0798"/>
    <property type="match status" value="1"/>
</dbReference>
<evidence type="ECO:0000313" key="4">
    <source>
        <dbReference type="Proteomes" id="UP000683925"/>
    </source>
</evidence>
<evidence type="ECO:0000313" key="3">
    <source>
        <dbReference type="EMBL" id="CAD8150608.1"/>
    </source>
</evidence>
<dbReference type="OrthoDB" id="311088at2759"/>
<dbReference type="Pfam" id="PF13181">
    <property type="entry name" value="TPR_8"/>
    <property type="match status" value="2"/>
</dbReference>
<dbReference type="Proteomes" id="UP000683925">
    <property type="component" value="Unassembled WGS sequence"/>
</dbReference>
<keyword evidence="4" id="KW-1185">Reference proteome</keyword>
<reference evidence="3" key="1">
    <citation type="submission" date="2021-01" db="EMBL/GenBank/DDBJ databases">
        <authorList>
            <consortium name="Genoscope - CEA"/>
            <person name="William W."/>
        </authorList>
    </citation>
    <scope>NUCLEOTIDE SEQUENCE</scope>
</reference>
<dbReference type="InterPro" id="IPR019734">
    <property type="entry name" value="TPR_rpt"/>
</dbReference>
<keyword evidence="1" id="KW-0677">Repeat</keyword>
<name>A0A8S1TF87_PAROT</name>